<dbReference type="Proteomes" id="UP000001610">
    <property type="component" value="Unassembled WGS sequence"/>
</dbReference>
<dbReference type="SMART" id="SM00311">
    <property type="entry name" value="PWI"/>
    <property type="match status" value="1"/>
</dbReference>
<dbReference type="Pfam" id="PF01480">
    <property type="entry name" value="PWI"/>
    <property type="match status" value="1"/>
</dbReference>
<dbReference type="SUPFAM" id="SSF101233">
    <property type="entry name" value="PWI domain"/>
    <property type="match status" value="1"/>
</dbReference>
<dbReference type="InterPro" id="IPR034268">
    <property type="entry name" value="RBM25_RRM"/>
</dbReference>
<dbReference type="KEGG" id="cmt:CCM_09282"/>
<dbReference type="GO" id="GO:0003729">
    <property type="term" value="F:mRNA binding"/>
    <property type="evidence" value="ECO:0007669"/>
    <property type="project" value="TreeGrafter"/>
</dbReference>
<feature type="region of interest" description="Disordered" evidence="2">
    <location>
        <begin position="1"/>
        <end position="95"/>
    </location>
</feature>
<dbReference type="eggNOG" id="KOG2253">
    <property type="taxonomic scope" value="Eukaryota"/>
</dbReference>
<dbReference type="RefSeq" id="XP_006674479.1">
    <property type="nucleotide sequence ID" value="XM_006674416.1"/>
</dbReference>
<name>G3JTZ2_CORMM</name>
<keyword evidence="1" id="KW-0507">mRNA processing</keyword>
<feature type="compositionally biased region" description="Pro residues" evidence="2">
    <location>
        <begin position="7"/>
        <end position="21"/>
    </location>
</feature>
<organism evidence="4 5">
    <name type="scientific">Cordyceps militaris (strain CM01)</name>
    <name type="common">Caterpillar fungus</name>
    <dbReference type="NCBI Taxonomy" id="983644"/>
    <lineage>
        <taxon>Eukaryota</taxon>
        <taxon>Fungi</taxon>
        <taxon>Dikarya</taxon>
        <taxon>Ascomycota</taxon>
        <taxon>Pezizomycotina</taxon>
        <taxon>Sordariomycetes</taxon>
        <taxon>Hypocreomycetidae</taxon>
        <taxon>Hypocreales</taxon>
        <taxon>Cordycipitaceae</taxon>
        <taxon>Cordyceps</taxon>
    </lineage>
</organism>
<reference evidence="4 5" key="1">
    <citation type="journal article" date="2011" name="Genome Biol.">
        <title>Genome sequence of the insect pathogenic fungus Cordyceps militaris, a valued traditional Chinese medicine.</title>
        <authorList>
            <person name="Zheng P."/>
            <person name="Xia Y."/>
            <person name="Xiao G."/>
            <person name="Xiong C."/>
            <person name="Hu X."/>
            <person name="Zhang S."/>
            <person name="Zheng H."/>
            <person name="Huang Y."/>
            <person name="Zhou Y."/>
            <person name="Wang S."/>
            <person name="Zhao G.P."/>
            <person name="Liu X."/>
            <person name="St Leger R.J."/>
            <person name="Wang C."/>
        </authorList>
    </citation>
    <scope>NUCLEOTIDE SEQUENCE [LARGE SCALE GENOMIC DNA]</scope>
    <source>
        <strain evidence="4 5">CM01</strain>
    </source>
</reference>
<dbReference type="OrthoDB" id="6275295at2759"/>
<evidence type="ECO:0000256" key="2">
    <source>
        <dbReference type="SAM" id="MobiDB-lite"/>
    </source>
</evidence>
<dbReference type="AlphaFoldDB" id="G3JTZ2"/>
<feature type="compositionally biased region" description="Gly residues" evidence="2">
    <location>
        <begin position="60"/>
        <end position="78"/>
    </location>
</feature>
<dbReference type="Gene3D" id="1.20.1390.10">
    <property type="entry name" value="PWI domain"/>
    <property type="match status" value="1"/>
</dbReference>
<dbReference type="PROSITE" id="PS51025">
    <property type="entry name" value="PWI"/>
    <property type="match status" value="1"/>
</dbReference>
<accession>G3JTZ2</accession>
<feature type="domain" description="PWI" evidence="3">
    <location>
        <begin position="638"/>
        <end position="731"/>
    </location>
</feature>
<dbReference type="HOGENOM" id="CLU_009938_0_0_1"/>
<dbReference type="EMBL" id="JH126406">
    <property type="protein sequence ID" value="EGX88146.1"/>
    <property type="molecule type" value="Genomic_DNA"/>
</dbReference>
<feature type="compositionally biased region" description="Low complexity" evidence="2">
    <location>
        <begin position="525"/>
        <end position="546"/>
    </location>
</feature>
<evidence type="ECO:0000313" key="5">
    <source>
        <dbReference type="Proteomes" id="UP000001610"/>
    </source>
</evidence>
<dbReference type="PANTHER" id="PTHR18806">
    <property type="entry name" value="RBM25 PROTEIN"/>
    <property type="match status" value="1"/>
</dbReference>
<dbReference type="GO" id="GO:0006397">
    <property type="term" value="P:mRNA processing"/>
    <property type="evidence" value="ECO:0007669"/>
    <property type="project" value="UniProtKB-KW"/>
</dbReference>
<dbReference type="InterPro" id="IPR036483">
    <property type="entry name" value="PWI_dom_sf"/>
</dbReference>
<dbReference type="InterPro" id="IPR002483">
    <property type="entry name" value="PWI_dom"/>
</dbReference>
<feature type="compositionally biased region" description="Basic and acidic residues" evidence="2">
    <location>
        <begin position="485"/>
        <end position="524"/>
    </location>
</feature>
<dbReference type="GeneID" id="18171285"/>
<feature type="compositionally biased region" description="Low complexity" evidence="2">
    <location>
        <begin position="355"/>
        <end position="372"/>
    </location>
</feature>
<gene>
    <name evidence="4" type="ORF">CCM_09282</name>
</gene>
<keyword evidence="5" id="KW-1185">Reference proteome</keyword>
<feature type="compositionally biased region" description="Low complexity" evidence="2">
    <location>
        <begin position="432"/>
        <end position="443"/>
    </location>
</feature>
<feature type="region of interest" description="Disordered" evidence="2">
    <location>
        <begin position="310"/>
        <end position="546"/>
    </location>
</feature>
<dbReference type="OMA" id="DGCVNKK"/>
<dbReference type="VEuPathDB" id="FungiDB:CCM_09282"/>
<dbReference type="STRING" id="983644.G3JTZ2"/>
<protein>
    <submittedName>
        <fullName evidence="4">Rbm25 protein, putative</fullName>
    </submittedName>
</protein>
<dbReference type="InterPro" id="IPR052768">
    <property type="entry name" value="RBM25"/>
</dbReference>
<evidence type="ECO:0000313" key="4">
    <source>
        <dbReference type="EMBL" id="EGX88146.1"/>
    </source>
</evidence>
<evidence type="ECO:0000256" key="1">
    <source>
        <dbReference type="ARBA" id="ARBA00022664"/>
    </source>
</evidence>
<dbReference type="PANTHER" id="PTHR18806:SF4">
    <property type="entry name" value="RNA-BINDING PROTEIN 25"/>
    <property type="match status" value="1"/>
</dbReference>
<feature type="compositionally biased region" description="Basic and acidic residues" evidence="2">
    <location>
        <begin position="310"/>
        <end position="324"/>
    </location>
</feature>
<dbReference type="CDD" id="cd12446">
    <property type="entry name" value="RRM_RBM25"/>
    <property type="match status" value="1"/>
</dbReference>
<dbReference type="GO" id="GO:0005681">
    <property type="term" value="C:spliceosomal complex"/>
    <property type="evidence" value="ECO:0007669"/>
    <property type="project" value="TreeGrafter"/>
</dbReference>
<feature type="compositionally biased region" description="Basic and acidic residues" evidence="2">
    <location>
        <begin position="454"/>
        <end position="477"/>
    </location>
</feature>
<feature type="compositionally biased region" description="Basic and acidic residues" evidence="2">
    <location>
        <begin position="386"/>
        <end position="431"/>
    </location>
</feature>
<evidence type="ECO:0000259" key="3">
    <source>
        <dbReference type="PROSITE" id="PS51025"/>
    </source>
</evidence>
<proteinExistence type="predicted"/>
<sequence length="731" mass="80345">MGAPPGLAAPPPGVPARPGPPGMQQANVPPAGRGAPASFQPPNLPNINFSAPVIRLGTTGPSGGNERGDGPRPGGRPGLGMDRGLDQGRSSNREATQILIPYTAEEKLRTMFIHEIPDGVSGDGIQKVLSSVGRLRRWEALDSVMDDHKGAKFGFALFEDVGSLHNAARLLVEEEVQVPKAKQPIATEQPKDDTFEGVETVKLHTSLDASTVNYLEAFRKDEEEADAGEAHARAQLRQALRDLFYPLSASTSGHVDTAMDYERTGEAIEIVNIGMGQEDELSDIPSEIREVVLKEIAAFRERSNQHDLERLRGEEEFEEQERRRNGASRPVATHDGSNGTPLGPRGAPSGPRAHNGNGNSSFVNGGVENGSGPSYRDDDTDASDEELQRRHLREEQAEADKSYEDAERRWANRERARQAALDREQNREKNGAEAQQQRAQARLAQDKEWDDEREAGRKSHPYYRDRAAWARKRGMDRADEEARDEADRRQERDEQRRTQAQLERARGMADSFLDKQAEESDRAATEAASAAAAAAASAAAAETTAAAPQPFKLSLGAAAQKAHASRTAATQRRRTVAEVEGLLDDEEEQAQGTRRRQLIPMEPVDTRGSGTGADGGMTEEEVSRAVRALAQEIPSDRDGLWAWPVQWDYMDDGVMAGRLRPFVERKIVEYLGVQEEMLVEAVEEHLRKHGTAAALVEELEGALDDEAEDLVKKLWRMVIFFTESEKRGLPA</sequence>
<dbReference type="InParanoid" id="G3JTZ2"/>